<keyword evidence="2" id="KW-1185">Reference proteome</keyword>
<name>A0A6V8SRG4_9CLOT</name>
<evidence type="ECO:0000313" key="1">
    <source>
        <dbReference type="EMBL" id="GFP77473.1"/>
    </source>
</evidence>
<dbReference type="Proteomes" id="UP000580568">
    <property type="component" value="Unassembled WGS sequence"/>
</dbReference>
<sequence>MTNKIKEISSWLLSQWGEITQDVLEEKLQEAYKQGKIDSYPELVETTLDNILFNTKNNIDLKKKELYENNFYNIPSDEDIIQMRAYEYLIENLSEIVKQYREG</sequence>
<proteinExistence type="predicted"/>
<evidence type="ECO:0000313" key="2">
    <source>
        <dbReference type="Proteomes" id="UP000580568"/>
    </source>
</evidence>
<comment type="caution">
    <text evidence="1">The sequence shown here is derived from an EMBL/GenBank/DDBJ whole genome shotgun (WGS) entry which is preliminary data.</text>
</comment>
<dbReference type="AlphaFoldDB" id="A0A6V8SRG4"/>
<dbReference type="RefSeq" id="WP_183278843.1">
    <property type="nucleotide sequence ID" value="NZ_BLZR01000001.1"/>
</dbReference>
<dbReference type="EMBL" id="BLZR01000001">
    <property type="protein sequence ID" value="GFP77473.1"/>
    <property type="molecule type" value="Genomic_DNA"/>
</dbReference>
<gene>
    <name evidence="1" type="ORF">bsdtw1_03601</name>
</gene>
<accession>A0A6V8SRG4</accession>
<reference evidence="1 2" key="1">
    <citation type="submission" date="2020-07" db="EMBL/GenBank/DDBJ databases">
        <title>A new beta-1,3-glucan-decomposing anaerobic bacterium isolated from anoxic soil subjected to biological soil disinfestation.</title>
        <authorList>
            <person name="Ueki A."/>
            <person name="Tonouchi A."/>
        </authorList>
    </citation>
    <scope>NUCLEOTIDE SEQUENCE [LARGE SCALE GENOMIC DNA]</scope>
    <source>
        <strain evidence="1 2">TW1</strain>
    </source>
</reference>
<protein>
    <submittedName>
        <fullName evidence="1">Uncharacterized protein</fullName>
    </submittedName>
</protein>
<organism evidence="1 2">
    <name type="scientific">Clostridium fungisolvens</name>
    <dbReference type="NCBI Taxonomy" id="1604897"/>
    <lineage>
        <taxon>Bacteria</taxon>
        <taxon>Bacillati</taxon>
        <taxon>Bacillota</taxon>
        <taxon>Clostridia</taxon>
        <taxon>Eubacteriales</taxon>
        <taxon>Clostridiaceae</taxon>
        <taxon>Clostridium</taxon>
    </lineage>
</organism>